<reference evidence="2" key="2">
    <citation type="submission" date="2022-06" db="UniProtKB">
        <authorList>
            <consortium name="EnsemblMetazoa"/>
        </authorList>
    </citation>
    <scope>IDENTIFICATION</scope>
    <source>
        <strain evidence="2">PS312</strain>
    </source>
</reference>
<dbReference type="EnsemblMetazoa" id="PPA09962.1">
    <property type="protein sequence ID" value="PPA09962.1"/>
    <property type="gene ID" value="WBGene00099516"/>
</dbReference>
<organism evidence="2 3">
    <name type="scientific">Pristionchus pacificus</name>
    <name type="common">Parasitic nematode worm</name>
    <dbReference type="NCBI Taxonomy" id="54126"/>
    <lineage>
        <taxon>Eukaryota</taxon>
        <taxon>Metazoa</taxon>
        <taxon>Ecdysozoa</taxon>
        <taxon>Nematoda</taxon>
        <taxon>Chromadorea</taxon>
        <taxon>Rhabditida</taxon>
        <taxon>Rhabditina</taxon>
        <taxon>Diplogasteromorpha</taxon>
        <taxon>Diplogasteroidea</taxon>
        <taxon>Neodiplogasteridae</taxon>
        <taxon>Pristionchus</taxon>
    </lineage>
</organism>
<reference evidence="3" key="1">
    <citation type="journal article" date="2008" name="Nat. Genet.">
        <title>The Pristionchus pacificus genome provides a unique perspective on nematode lifestyle and parasitism.</title>
        <authorList>
            <person name="Dieterich C."/>
            <person name="Clifton S.W."/>
            <person name="Schuster L.N."/>
            <person name="Chinwalla A."/>
            <person name="Delehaunty K."/>
            <person name="Dinkelacker I."/>
            <person name="Fulton L."/>
            <person name="Fulton R."/>
            <person name="Godfrey J."/>
            <person name="Minx P."/>
            <person name="Mitreva M."/>
            <person name="Roeseler W."/>
            <person name="Tian H."/>
            <person name="Witte H."/>
            <person name="Yang S.P."/>
            <person name="Wilson R.K."/>
            <person name="Sommer R.J."/>
        </authorList>
    </citation>
    <scope>NUCLEOTIDE SEQUENCE [LARGE SCALE GENOMIC DNA]</scope>
    <source>
        <strain evidence="3">PS312</strain>
    </source>
</reference>
<name>A0A2A6BGW0_PRIPA</name>
<dbReference type="AlphaFoldDB" id="A0A2A6BGW0"/>
<accession>A0A8R1UA25</accession>
<feature type="region of interest" description="Disordered" evidence="1">
    <location>
        <begin position="278"/>
        <end position="407"/>
    </location>
</feature>
<keyword evidence="3" id="KW-1185">Reference proteome</keyword>
<dbReference type="Proteomes" id="UP000005239">
    <property type="component" value="Unassembled WGS sequence"/>
</dbReference>
<evidence type="ECO:0000313" key="2">
    <source>
        <dbReference type="EnsemblMetazoa" id="PPA09962.1"/>
    </source>
</evidence>
<feature type="compositionally biased region" description="Low complexity" evidence="1">
    <location>
        <begin position="280"/>
        <end position="295"/>
    </location>
</feature>
<sequence>MVTSSEVSRSKEGTNQSINRSICAGRCVCLHAFSQWATLALESLLLHHGLLSAPLSLMEKGEKETEGGERVRDALRRAMKGRRHEDVREIVVCFGASPLLVHRVYRLPVNVCCEEEREKEMGEEDDEERTQCGSPCAALNAAEQRKINRHLFTMFPPEASTGKTQRVYIVVRGSERLMSEEMTEVEGVSRAKDGEITVEWSHSGCGRRMNEEEEVKRDEESIHMRLRQFMFQFTSSIIEREGSFSSHSLLHTLVMSNQVDADAAKLMKSLVALGLQASNAPPTATGATAAAAATTARHKANIQQDEKSQPVYRSNEYPSTGELTESGSEPESSSDTSRRRPKAAIDGGKKQTAIRVSGTNGTAAPPKAAPKKAAKAVPVKKSTTAVPVKKKSTAVPVKVTKKTQKRR</sequence>
<protein>
    <submittedName>
        <fullName evidence="2">Cmt-1</fullName>
    </submittedName>
</protein>
<feature type="compositionally biased region" description="Low complexity" evidence="1">
    <location>
        <begin position="318"/>
        <end position="335"/>
    </location>
</feature>
<evidence type="ECO:0000256" key="1">
    <source>
        <dbReference type="SAM" id="MobiDB-lite"/>
    </source>
</evidence>
<accession>A0A2A6BGW0</accession>
<gene>
    <name evidence="2" type="primary">WBGene00099516</name>
</gene>
<proteinExistence type="predicted"/>
<evidence type="ECO:0000313" key="3">
    <source>
        <dbReference type="Proteomes" id="UP000005239"/>
    </source>
</evidence>